<evidence type="ECO:0000256" key="3">
    <source>
        <dbReference type="ARBA" id="ARBA00022475"/>
    </source>
</evidence>
<feature type="region of interest" description="Disordered" evidence="7">
    <location>
        <begin position="630"/>
        <end position="667"/>
    </location>
</feature>
<dbReference type="SUPFAM" id="SSF52540">
    <property type="entry name" value="P-loop containing nucleoside triphosphate hydrolases"/>
    <property type="match status" value="1"/>
</dbReference>
<dbReference type="Pfam" id="PF02534">
    <property type="entry name" value="T4SS-DNA_transf"/>
    <property type="match status" value="1"/>
</dbReference>
<accession>A0A953M0B1</accession>
<dbReference type="InterPro" id="IPR051539">
    <property type="entry name" value="T4SS-coupling_protein"/>
</dbReference>
<dbReference type="AlphaFoldDB" id="A0A953M0B1"/>
<gene>
    <name evidence="9" type="ORF">K8I29_01895</name>
</gene>
<dbReference type="Gene3D" id="3.40.50.300">
    <property type="entry name" value="P-loop containing nucleotide triphosphate hydrolases"/>
    <property type="match status" value="2"/>
</dbReference>
<sequence>MHHLEQILNKSFLADIAHYLRTTTGLPFTPSQILVFFVVLVGVPSLFLILYALLYTRARTRIGNHPAATGRFATDREVLKNFRIPTKGYFLKKWTVIGSLVLFVLGETVFFLIKREISLSPFLVLLPVCFSSVSAYFIIHSEGPLLKKVAGHNYFQIGAYKGVRVGIKAKGRQEGILVPGPTGSGKTSSFLLTNLMSDAHGDSSAIVIDRKTDEDIVDIIGHAWQKQGKKVINFDPYTWKMNINPLLLVEPDFSRQETHDAIREIIESLFGSYFAHVGEMGPDTDHFIGREYRLLKAIIMAVLKLPIEYRNLVTVFDAVKLPPDELTRLIACTGDKQVTDEFRFFTGSSVQERVNALQGIYRKLQFLDAPVMRQALVRNDFDLNLFFRDPCLFVIKAPLHREDMGIMASMITRLLQMRHYEYAALCYREGKKPRPIWYYLDEFGHLNLPNAHTLATTIRSSGGGLIICVQDKEDLREFTRKLKSGSAKAFESSLRTMVVLPGCHHEMCKEISAWLGDIPFENHYKMRGIFEIINFRYQKRIERAPLLTPDSLHYMNEEQCLVLTKKRPFFALQLPYYKDKRLKRLIGKPVKFHMPSPVQEIRRGEISALLKERASDIQHYGKAFDTQGQKEAIGAPGNEDAPLQANRGSSMVRLQSLGEYDDPMDDL</sequence>
<dbReference type="InterPro" id="IPR003688">
    <property type="entry name" value="TraG/VirD4"/>
</dbReference>
<evidence type="ECO:0000256" key="6">
    <source>
        <dbReference type="ARBA" id="ARBA00023136"/>
    </source>
</evidence>
<dbReference type="PANTHER" id="PTHR37937:SF1">
    <property type="entry name" value="CONJUGATIVE TRANSFER: DNA TRANSPORT"/>
    <property type="match status" value="1"/>
</dbReference>
<evidence type="ECO:0000256" key="7">
    <source>
        <dbReference type="SAM" id="MobiDB-lite"/>
    </source>
</evidence>
<keyword evidence="4 8" id="KW-0812">Transmembrane</keyword>
<dbReference type="EMBL" id="JAIOIV010000016">
    <property type="protein sequence ID" value="MBZ0154950.1"/>
    <property type="molecule type" value="Genomic_DNA"/>
</dbReference>
<dbReference type="Proteomes" id="UP000705867">
    <property type="component" value="Unassembled WGS sequence"/>
</dbReference>
<reference evidence="9" key="2">
    <citation type="submission" date="2021-08" db="EMBL/GenBank/DDBJ databases">
        <authorList>
            <person name="Dalcin Martins P."/>
        </authorList>
    </citation>
    <scope>NUCLEOTIDE SEQUENCE</scope>
    <source>
        <strain evidence="9">MAG_39</strain>
    </source>
</reference>
<dbReference type="CDD" id="cd01127">
    <property type="entry name" value="TrwB_TraG_TraD_VirD4"/>
    <property type="match status" value="1"/>
</dbReference>
<comment type="subcellular location">
    <subcellularLocation>
        <location evidence="1">Cell membrane</location>
        <topology evidence="1">Multi-pass membrane protein</topology>
    </subcellularLocation>
</comment>
<keyword evidence="5 8" id="KW-1133">Transmembrane helix</keyword>
<feature type="transmembrane region" description="Helical" evidence="8">
    <location>
        <begin position="94"/>
        <end position="113"/>
    </location>
</feature>
<evidence type="ECO:0000256" key="1">
    <source>
        <dbReference type="ARBA" id="ARBA00004651"/>
    </source>
</evidence>
<organism evidence="9 10">
    <name type="scientific">Candidatus Nitrobium versatile</name>
    <dbReference type="NCBI Taxonomy" id="2884831"/>
    <lineage>
        <taxon>Bacteria</taxon>
        <taxon>Pseudomonadati</taxon>
        <taxon>Nitrospirota</taxon>
        <taxon>Nitrospiria</taxon>
        <taxon>Nitrospirales</taxon>
        <taxon>Nitrospiraceae</taxon>
        <taxon>Candidatus Nitrobium</taxon>
    </lineage>
</organism>
<reference evidence="9" key="1">
    <citation type="journal article" date="2021" name="bioRxiv">
        <title>Unraveling nitrogen, sulfur and carbon metabolic pathways and microbial community transcriptional responses to substrate deprivation and toxicity stresses in a bioreactor mimicking anoxic brackish coastal sediment conditions.</title>
        <authorList>
            <person name="Martins P.D."/>
            <person name="Echeveste M.J."/>
            <person name="Arshad A."/>
            <person name="Kurth J."/>
            <person name="Ouboter H."/>
            <person name="Jetten M.S.M."/>
            <person name="Welte C.U."/>
        </authorList>
    </citation>
    <scope>NUCLEOTIDE SEQUENCE</scope>
    <source>
        <strain evidence="9">MAG_39</strain>
    </source>
</reference>
<dbReference type="InterPro" id="IPR027417">
    <property type="entry name" value="P-loop_NTPase"/>
</dbReference>
<comment type="caution">
    <text evidence="9">The sequence shown here is derived from an EMBL/GenBank/DDBJ whole genome shotgun (WGS) entry which is preliminary data.</text>
</comment>
<name>A0A953M0B1_9BACT</name>
<protein>
    <submittedName>
        <fullName evidence="9">Type IV secretory system conjugative DNA transfer family protein</fullName>
    </submittedName>
</protein>
<evidence type="ECO:0000256" key="2">
    <source>
        <dbReference type="ARBA" id="ARBA00008806"/>
    </source>
</evidence>
<comment type="similarity">
    <text evidence="2">Belongs to the VirD4/TraG family.</text>
</comment>
<evidence type="ECO:0000256" key="5">
    <source>
        <dbReference type="ARBA" id="ARBA00022989"/>
    </source>
</evidence>
<evidence type="ECO:0000256" key="4">
    <source>
        <dbReference type="ARBA" id="ARBA00022692"/>
    </source>
</evidence>
<dbReference type="GO" id="GO:0005886">
    <property type="term" value="C:plasma membrane"/>
    <property type="evidence" value="ECO:0007669"/>
    <property type="project" value="UniProtKB-SubCell"/>
</dbReference>
<dbReference type="PANTHER" id="PTHR37937">
    <property type="entry name" value="CONJUGATIVE TRANSFER: DNA TRANSPORT"/>
    <property type="match status" value="1"/>
</dbReference>
<keyword evidence="6 8" id="KW-0472">Membrane</keyword>
<evidence type="ECO:0000256" key="8">
    <source>
        <dbReference type="SAM" id="Phobius"/>
    </source>
</evidence>
<evidence type="ECO:0000313" key="9">
    <source>
        <dbReference type="EMBL" id="MBZ0154950.1"/>
    </source>
</evidence>
<keyword evidence="3" id="KW-1003">Cell membrane</keyword>
<evidence type="ECO:0000313" key="10">
    <source>
        <dbReference type="Proteomes" id="UP000705867"/>
    </source>
</evidence>
<feature type="transmembrane region" description="Helical" evidence="8">
    <location>
        <begin position="33"/>
        <end position="54"/>
    </location>
</feature>
<proteinExistence type="inferred from homology"/>